<dbReference type="HOGENOM" id="CLU_2427865_0_0_1"/>
<feature type="transmembrane region" description="Helical" evidence="1">
    <location>
        <begin position="53"/>
        <end position="75"/>
    </location>
</feature>
<evidence type="ECO:0000313" key="2">
    <source>
        <dbReference type="EMBL" id="KIK17259.1"/>
    </source>
</evidence>
<dbReference type="AlphaFoldDB" id="A0A0C9YT92"/>
<keyword evidence="1" id="KW-0472">Membrane</keyword>
<dbReference type="Proteomes" id="UP000054018">
    <property type="component" value="Unassembled WGS sequence"/>
</dbReference>
<evidence type="ECO:0000313" key="3">
    <source>
        <dbReference type="Proteomes" id="UP000054018"/>
    </source>
</evidence>
<reference evidence="2 3" key="1">
    <citation type="submission" date="2014-04" db="EMBL/GenBank/DDBJ databases">
        <authorList>
            <consortium name="DOE Joint Genome Institute"/>
            <person name="Kuo A."/>
            <person name="Kohler A."/>
            <person name="Costa M.D."/>
            <person name="Nagy L.G."/>
            <person name="Floudas D."/>
            <person name="Copeland A."/>
            <person name="Barry K.W."/>
            <person name="Cichocki N."/>
            <person name="Veneault-Fourrey C."/>
            <person name="LaButti K."/>
            <person name="Lindquist E.A."/>
            <person name="Lipzen A."/>
            <person name="Lundell T."/>
            <person name="Morin E."/>
            <person name="Murat C."/>
            <person name="Sun H."/>
            <person name="Tunlid A."/>
            <person name="Henrissat B."/>
            <person name="Grigoriev I.V."/>
            <person name="Hibbett D.S."/>
            <person name="Martin F."/>
            <person name="Nordberg H.P."/>
            <person name="Cantor M.N."/>
            <person name="Hua S.X."/>
        </authorList>
    </citation>
    <scope>NUCLEOTIDE SEQUENCE [LARGE SCALE GENOMIC DNA]</scope>
    <source>
        <strain evidence="2 3">441</strain>
    </source>
</reference>
<protein>
    <submittedName>
        <fullName evidence="2">Uncharacterized protein</fullName>
    </submittedName>
</protein>
<keyword evidence="1" id="KW-0812">Transmembrane</keyword>
<name>A0A0C9YT92_9AGAM</name>
<accession>A0A0C9YT92</accession>
<proteinExistence type="predicted"/>
<keyword evidence="1" id="KW-1133">Transmembrane helix</keyword>
<reference evidence="3" key="2">
    <citation type="submission" date="2015-01" db="EMBL/GenBank/DDBJ databases">
        <title>Evolutionary Origins and Diversification of the Mycorrhizal Mutualists.</title>
        <authorList>
            <consortium name="DOE Joint Genome Institute"/>
            <consortium name="Mycorrhizal Genomics Consortium"/>
            <person name="Kohler A."/>
            <person name="Kuo A."/>
            <person name="Nagy L.G."/>
            <person name="Floudas D."/>
            <person name="Copeland A."/>
            <person name="Barry K.W."/>
            <person name="Cichocki N."/>
            <person name="Veneault-Fourrey C."/>
            <person name="LaButti K."/>
            <person name="Lindquist E.A."/>
            <person name="Lipzen A."/>
            <person name="Lundell T."/>
            <person name="Morin E."/>
            <person name="Murat C."/>
            <person name="Riley R."/>
            <person name="Ohm R."/>
            <person name="Sun H."/>
            <person name="Tunlid A."/>
            <person name="Henrissat B."/>
            <person name="Grigoriev I.V."/>
            <person name="Hibbett D.S."/>
            <person name="Martin F."/>
        </authorList>
    </citation>
    <scope>NUCLEOTIDE SEQUENCE [LARGE SCALE GENOMIC DNA]</scope>
    <source>
        <strain evidence="3">441</strain>
    </source>
</reference>
<gene>
    <name evidence="2" type="ORF">PISMIDRAFT_232211</name>
</gene>
<organism evidence="2 3">
    <name type="scientific">Pisolithus microcarpus 441</name>
    <dbReference type="NCBI Taxonomy" id="765257"/>
    <lineage>
        <taxon>Eukaryota</taxon>
        <taxon>Fungi</taxon>
        <taxon>Dikarya</taxon>
        <taxon>Basidiomycota</taxon>
        <taxon>Agaricomycotina</taxon>
        <taxon>Agaricomycetes</taxon>
        <taxon>Agaricomycetidae</taxon>
        <taxon>Boletales</taxon>
        <taxon>Sclerodermatineae</taxon>
        <taxon>Pisolithaceae</taxon>
        <taxon>Pisolithus</taxon>
    </lineage>
</organism>
<dbReference type="EMBL" id="KN833834">
    <property type="protein sequence ID" value="KIK17259.1"/>
    <property type="molecule type" value="Genomic_DNA"/>
</dbReference>
<evidence type="ECO:0000256" key="1">
    <source>
        <dbReference type="SAM" id="Phobius"/>
    </source>
</evidence>
<sequence>MPLEIPSDDLTVPSSDFEHLRAPSRPLRGPFEPFPGHFWPSRTFGHLRTVSPVLLGSIFCFFYTVYFIFEFAFLLSDLEFLFRGRYPCLAI</sequence>
<keyword evidence="3" id="KW-1185">Reference proteome</keyword>